<dbReference type="EMBL" id="CP040812">
    <property type="protein sequence ID" value="QCY70581.1"/>
    <property type="molecule type" value="Genomic_DNA"/>
</dbReference>
<dbReference type="RefSeq" id="WP_139067150.1">
    <property type="nucleotide sequence ID" value="NZ_CP040812.1"/>
</dbReference>
<dbReference type="PANTHER" id="PTHR43685:SF2">
    <property type="entry name" value="GLYCOSYLTRANSFERASE 2-LIKE DOMAIN-CONTAINING PROTEIN"/>
    <property type="match status" value="1"/>
</dbReference>
<accession>A0A5B7X7I4</accession>
<dbReference type="PANTHER" id="PTHR43685">
    <property type="entry name" value="GLYCOSYLTRANSFERASE"/>
    <property type="match status" value="1"/>
</dbReference>
<protein>
    <submittedName>
        <fullName evidence="4">Glycosyltransferase</fullName>
    </submittedName>
</protein>
<dbReference type="Proteomes" id="UP000309016">
    <property type="component" value="Chromosome"/>
</dbReference>
<sequence length="362" mass="43088">MKSSISIIYAYRNREIQRIRFSMESLKLQSSQNFEVIFVDYGSNRETAIDLEKLLKSYSFVKYIYLPVENLLWNKSKALNYGILQSKGDFIFIADVDLIFHPEATALLDSLKRPDVFQLFKMGYLDKEESQKLKSEYNFKDLKPSRIGDVNGMILAPKHAFIQINGFDEFFHFYGAEDEDLFARLENAGYKRDKNEDLFFYHNWHRSFSGSENELLTTNPRLKNIMRINQQHFHRNRDRRVTKPLRQEGMGKINNSEKAQQLEKPNFTFSIPNILAQVEHFLREEIPTYAGEIIHAEFYEDPYFSTFKHKTKNLLGKQSQPYCSLKEVNDRILQEILFNYRDYNYSFRIQDDLKRIIFKIQM</sequence>
<keyword evidence="1 4" id="KW-0808">Transferase</keyword>
<dbReference type="GO" id="GO:0016740">
    <property type="term" value="F:transferase activity"/>
    <property type="evidence" value="ECO:0007669"/>
    <property type="project" value="UniProtKB-KW"/>
</dbReference>
<name>A0A5B7X7I4_9FLAO</name>
<dbReference type="InterPro" id="IPR027791">
    <property type="entry name" value="Galactosyl_T_C"/>
</dbReference>
<dbReference type="Pfam" id="PF00535">
    <property type="entry name" value="Glycos_transf_2"/>
    <property type="match status" value="1"/>
</dbReference>
<dbReference type="Gene3D" id="3.90.550.10">
    <property type="entry name" value="Spore Coat Polysaccharide Biosynthesis Protein SpsA, Chain A"/>
    <property type="match status" value="1"/>
</dbReference>
<keyword evidence="5" id="KW-1185">Reference proteome</keyword>
<dbReference type="AlphaFoldDB" id="A0A5B7X7I4"/>
<evidence type="ECO:0000259" key="3">
    <source>
        <dbReference type="Pfam" id="PF02709"/>
    </source>
</evidence>
<evidence type="ECO:0000313" key="4">
    <source>
        <dbReference type="EMBL" id="QCY70581.1"/>
    </source>
</evidence>
<feature type="domain" description="Glycosyltransferase 2-like" evidence="2">
    <location>
        <begin position="6"/>
        <end position="139"/>
    </location>
</feature>
<organism evidence="4 5">
    <name type="scientific">Antarcticibacterium flavum</name>
    <dbReference type="NCBI Taxonomy" id="2058175"/>
    <lineage>
        <taxon>Bacteria</taxon>
        <taxon>Pseudomonadati</taxon>
        <taxon>Bacteroidota</taxon>
        <taxon>Flavobacteriia</taxon>
        <taxon>Flavobacteriales</taxon>
        <taxon>Flavobacteriaceae</taxon>
        <taxon>Antarcticibacterium</taxon>
    </lineage>
</organism>
<reference evidence="4 5" key="1">
    <citation type="submission" date="2019-06" db="EMBL/GenBank/DDBJ databases">
        <title>Complete genome sequence of Antarcticibacterium flavum KCTC 52984T from an Antarctic marine sediment.</title>
        <authorList>
            <person name="Lee Y.M."/>
            <person name="Shin S.C."/>
        </authorList>
    </citation>
    <scope>NUCLEOTIDE SEQUENCE [LARGE SCALE GENOMIC DNA]</scope>
    <source>
        <strain evidence="4 5">KCTC 52984</strain>
    </source>
</reference>
<gene>
    <name evidence="4" type="ORF">FHG64_14890</name>
</gene>
<dbReference type="Pfam" id="PF02709">
    <property type="entry name" value="Glyco_transf_7C"/>
    <property type="match status" value="1"/>
</dbReference>
<evidence type="ECO:0000259" key="2">
    <source>
        <dbReference type="Pfam" id="PF00535"/>
    </source>
</evidence>
<feature type="domain" description="Galactosyltransferase C-terminal" evidence="3">
    <location>
        <begin position="152"/>
        <end position="191"/>
    </location>
</feature>
<dbReference type="KEGG" id="afla:FHG64_14890"/>
<dbReference type="InterPro" id="IPR050834">
    <property type="entry name" value="Glycosyltransf_2"/>
</dbReference>
<dbReference type="SUPFAM" id="SSF53448">
    <property type="entry name" value="Nucleotide-diphospho-sugar transferases"/>
    <property type="match status" value="1"/>
</dbReference>
<proteinExistence type="predicted"/>
<dbReference type="OrthoDB" id="6717394at2"/>
<dbReference type="InterPro" id="IPR029044">
    <property type="entry name" value="Nucleotide-diphossugar_trans"/>
</dbReference>
<evidence type="ECO:0000256" key="1">
    <source>
        <dbReference type="ARBA" id="ARBA00022679"/>
    </source>
</evidence>
<dbReference type="InterPro" id="IPR001173">
    <property type="entry name" value="Glyco_trans_2-like"/>
</dbReference>
<evidence type="ECO:0000313" key="5">
    <source>
        <dbReference type="Proteomes" id="UP000309016"/>
    </source>
</evidence>